<dbReference type="Gene3D" id="3.60.20.40">
    <property type="match status" value="1"/>
</dbReference>
<gene>
    <name evidence="1" type="ORF">CAL24_07990</name>
</gene>
<name>A0A261W1F0_9BORD</name>
<proteinExistence type="predicted"/>
<keyword evidence="2" id="KW-1185">Reference proteome</keyword>
<dbReference type="Proteomes" id="UP000215633">
    <property type="component" value="Unassembled WGS sequence"/>
</dbReference>
<comment type="caution">
    <text evidence="1">The sequence shown here is derived from an EMBL/GenBank/DDBJ whole genome shotgun (WGS) entry which is preliminary data.</text>
</comment>
<dbReference type="InterPro" id="IPR043138">
    <property type="entry name" value="GGT_lsub"/>
</dbReference>
<protein>
    <submittedName>
        <fullName evidence="1">Gamma-glutamyltransferase</fullName>
    </submittedName>
</protein>
<dbReference type="SUPFAM" id="SSF56235">
    <property type="entry name" value="N-terminal nucleophile aminohydrolases (Ntn hydrolases)"/>
    <property type="match status" value="1"/>
</dbReference>
<dbReference type="Gene3D" id="1.10.246.130">
    <property type="match status" value="1"/>
</dbReference>
<reference evidence="2" key="1">
    <citation type="submission" date="2017-05" db="EMBL/GenBank/DDBJ databases">
        <title>Complete and WGS of Bordetella genogroups.</title>
        <authorList>
            <person name="Spilker T."/>
            <person name="Lipuma J."/>
        </authorList>
    </citation>
    <scope>NUCLEOTIDE SEQUENCE [LARGE SCALE GENOMIC DNA]</scope>
    <source>
        <strain evidence="2">AU8256</strain>
    </source>
</reference>
<organism evidence="1 2">
    <name type="scientific">Bordetella genomosp. 2</name>
    <dbReference type="NCBI Taxonomy" id="1983456"/>
    <lineage>
        <taxon>Bacteria</taxon>
        <taxon>Pseudomonadati</taxon>
        <taxon>Pseudomonadota</taxon>
        <taxon>Betaproteobacteria</taxon>
        <taxon>Burkholderiales</taxon>
        <taxon>Alcaligenaceae</taxon>
        <taxon>Bordetella</taxon>
    </lineage>
</organism>
<dbReference type="GO" id="GO:0016740">
    <property type="term" value="F:transferase activity"/>
    <property type="evidence" value="ECO:0007669"/>
    <property type="project" value="UniProtKB-KW"/>
</dbReference>
<dbReference type="InterPro" id="IPR052896">
    <property type="entry name" value="GGT-like_enzyme"/>
</dbReference>
<evidence type="ECO:0000313" key="2">
    <source>
        <dbReference type="Proteomes" id="UP000215633"/>
    </source>
</evidence>
<accession>A0A261W1F0</accession>
<dbReference type="PRINTS" id="PR01210">
    <property type="entry name" value="GGTRANSPTASE"/>
</dbReference>
<dbReference type="Pfam" id="PF01019">
    <property type="entry name" value="G_glu_transpept"/>
    <property type="match status" value="1"/>
</dbReference>
<keyword evidence="1" id="KW-0808">Transferase</keyword>
<dbReference type="InterPro" id="IPR029055">
    <property type="entry name" value="Ntn_hydrolases_N"/>
</dbReference>
<dbReference type="EMBL" id="NEVT01000003">
    <property type="protein sequence ID" value="OZI79847.1"/>
    <property type="molecule type" value="Genomic_DNA"/>
</dbReference>
<evidence type="ECO:0000313" key="1">
    <source>
        <dbReference type="EMBL" id="OZI79847.1"/>
    </source>
</evidence>
<dbReference type="InterPro" id="IPR043137">
    <property type="entry name" value="GGT_ssub_C"/>
</dbReference>
<dbReference type="PANTHER" id="PTHR43881:SF1">
    <property type="entry name" value="GAMMA-GLUTAMYLTRANSPEPTIDASE (AFU_ORTHOLOGUE AFUA_4G13580)"/>
    <property type="match status" value="1"/>
</dbReference>
<dbReference type="AlphaFoldDB" id="A0A261W1F0"/>
<dbReference type="PANTHER" id="PTHR43881">
    <property type="entry name" value="GAMMA-GLUTAMYLTRANSPEPTIDASE (AFU_ORTHOLOGUE AFUA_4G13580)"/>
    <property type="match status" value="1"/>
</dbReference>
<dbReference type="RefSeq" id="WP_094806328.1">
    <property type="nucleotide sequence ID" value="NZ_NEVT01000003.1"/>
</dbReference>
<sequence>MNIADPDLTRGSAPLSMRPTLAGMDHMISAGHYLATHAGAQILQAGGNAIDAGVAAGIALGVVQSDIVNIGGVAPCLVYHAQTGKVWSISGLGYWPRAASLDLFLDKYGGRIPAGVLRTVIPAAPDAWITALERFGTMSFGDVAAAAIGFARDGFVMYPLMAEVLADHQDNYRRWSSSAAVYLPGGRPPAAGEVFRQADLAASLQYMADEERAHTSAGRLAGLAAARRAFYQGDIAARMVAYHRENGGLLTHEDLRDFSVEVEPALSTDFHGTRLYSCGFWCQGPTLLQMLNILESRDLRTLGHNSASYIHLLTEAIKLAFADREVHYGDPRHKPVPQDVLLSKAYARERLALILADRAGPDIPAAGDLLDAGLSRPPLHRPEDAQRTDPRLDTSYVAAVDKHGNAFSATPSDGSYNTPVIPGTGLCASGRGSQSWAERGHACAIGPGRRPRLTPNPSLAIRPGGYVMPFGTPGGDVQCQAMLQTFLNMEVFGMDPQQAVEAPRFATFSFPSSFEPHSVQPGRLMIEDLVARPVGEALAAMGHSVQWWRDRNWRAGAMCVVRHDTRTDIRWGAADPRRPAYAIGR</sequence>